<dbReference type="OrthoDB" id="3291337at2"/>
<dbReference type="InterPro" id="IPR013113">
    <property type="entry name" value="SIP_FAD-bd"/>
</dbReference>
<dbReference type="GO" id="GO:0016491">
    <property type="term" value="F:oxidoreductase activity"/>
    <property type="evidence" value="ECO:0007669"/>
    <property type="project" value="InterPro"/>
</dbReference>
<dbReference type="PANTHER" id="PTHR30157:SF0">
    <property type="entry name" value="NADPH-DEPENDENT FERRIC-CHELATE REDUCTASE"/>
    <property type="match status" value="1"/>
</dbReference>
<dbReference type="RefSeq" id="WP_075129041.1">
    <property type="nucleotide sequence ID" value="NZ_MSIE01000063.1"/>
</dbReference>
<comment type="caution">
    <text evidence="2">The sequence shown here is derived from an EMBL/GenBank/DDBJ whole genome shotgun (WGS) entry which is preliminary data.</text>
</comment>
<dbReference type="InterPro" id="IPR017927">
    <property type="entry name" value="FAD-bd_FR_type"/>
</dbReference>
<dbReference type="Gene3D" id="3.40.50.80">
    <property type="entry name" value="Nucleotide-binding domain of ferredoxin-NADP reductase (FNR) module"/>
    <property type="match status" value="1"/>
</dbReference>
<evidence type="ECO:0000313" key="3">
    <source>
        <dbReference type="Proteomes" id="UP000185596"/>
    </source>
</evidence>
<dbReference type="CDD" id="cd06193">
    <property type="entry name" value="siderophore_interacting"/>
    <property type="match status" value="1"/>
</dbReference>
<protein>
    <submittedName>
        <fullName evidence="2">NADPH-dependent ferric siderophore reductase</fullName>
    </submittedName>
</protein>
<accession>A0A1Q8CC22</accession>
<feature type="domain" description="FAD-binding FR-type" evidence="1">
    <location>
        <begin position="2"/>
        <end position="130"/>
    </location>
</feature>
<dbReference type="SUPFAM" id="SSF63380">
    <property type="entry name" value="Riboflavin synthase domain-like"/>
    <property type="match status" value="1"/>
</dbReference>
<dbReference type="InterPro" id="IPR039261">
    <property type="entry name" value="FNR_nucleotide-bd"/>
</dbReference>
<evidence type="ECO:0000313" key="2">
    <source>
        <dbReference type="EMBL" id="OLF11898.1"/>
    </source>
</evidence>
<dbReference type="EMBL" id="MSIE01000063">
    <property type="protein sequence ID" value="OLF11898.1"/>
    <property type="molecule type" value="Genomic_DNA"/>
</dbReference>
<dbReference type="Proteomes" id="UP000185596">
    <property type="component" value="Unassembled WGS sequence"/>
</dbReference>
<organism evidence="2 3">
    <name type="scientific">Actinophytocola xanthii</name>
    <dbReference type="NCBI Taxonomy" id="1912961"/>
    <lineage>
        <taxon>Bacteria</taxon>
        <taxon>Bacillati</taxon>
        <taxon>Actinomycetota</taxon>
        <taxon>Actinomycetes</taxon>
        <taxon>Pseudonocardiales</taxon>
        <taxon>Pseudonocardiaceae</taxon>
    </lineage>
</organism>
<reference evidence="2 3" key="1">
    <citation type="submission" date="2016-12" db="EMBL/GenBank/DDBJ databases">
        <title>The draft genome sequence of Actinophytocola sp. 11-183.</title>
        <authorList>
            <person name="Wang W."/>
            <person name="Yuan L."/>
        </authorList>
    </citation>
    <scope>NUCLEOTIDE SEQUENCE [LARGE SCALE GENOMIC DNA]</scope>
    <source>
        <strain evidence="2 3">11-183</strain>
    </source>
</reference>
<evidence type="ECO:0000259" key="1">
    <source>
        <dbReference type="PROSITE" id="PS51384"/>
    </source>
</evidence>
<keyword evidence="3" id="KW-1185">Reference proteome</keyword>
<dbReference type="STRING" id="1912961.BU204_29430"/>
<dbReference type="Pfam" id="PF08021">
    <property type="entry name" value="FAD_binding_9"/>
    <property type="match status" value="1"/>
</dbReference>
<dbReference type="Pfam" id="PF04954">
    <property type="entry name" value="SIP"/>
    <property type="match status" value="1"/>
</dbReference>
<dbReference type="PROSITE" id="PS51384">
    <property type="entry name" value="FAD_FR"/>
    <property type="match status" value="1"/>
</dbReference>
<dbReference type="Gene3D" id="2.40.30.10">
    <property type="entry name" value="Translation factors"/>
    <property type="match status" value="1"/>
</dbReference>
<sequence length="274" mass="29692">MEAVGLLEVTAVRRVTPRLVRVSFRAPEGFTAWPDQQLKLLFPREGQTKPRLPPADDDQMRWYTAFLAIPEAERPVMRSFTVRGHDPGRGEIDVDFVLHGDHGPAARWAAAVEPGQVLGRYGPSEVYRRPLPAASRYLFAGDETALAAIASLLASLPAGASAEVVVEVASAAEEQGLTSPARITSHWLHRDGRPPGGDLLLSAVTALEVPPTAVAWLAGEAAVVRALRRHLVGRGVPKARIEFAGYWRRGLTEDDPPTPEDLAQAQERLAQSDG</sequence>
<proteinExistence type="predicted"/>
<dbReference type="AlphaFoldDB" id="A0A1Q8CC22"/>
<dbReference type="InterPro" id="IPR039374">
    <property type="entry name" value="SIP_fam"/>
</dbReference>
<gene>
    <name evidence="2" type="ORF">BU204_29430</name>
</gene>
<dbReference type="PANTHER" id="PTHR30157">
    <property type="entry name" value="FERRIC REDUCTASE, NADPH-DEPENDENT"/>
    <property type="match status" value="1"/>
</dbReference>
<dbReference type="InterPro" id="IPR017938">
    <property type="entry name" value="Riboflavin_synthase-like_b-brl"/>
</dbReference>
<dbReference type="InterPro" id="IPR007037">
    <property type="entry name" value="SIP_rossman_dom"/>
</dbReference>
<name>A0A1Q8CC22_9PSEU</name>